<dbReference type="InterPro" id="IPR050090">
    <property type="entry name" value="Tyrosine_recombinase_XerCD"/>
</dbReference>
<dbReference type="CDD" id="cd00397">
    <property type="entry name" value="DNA_BRE_C"/>
    <property type="match status" value="1"/>
</dbReference>
<proteinExistence type="inferred from homology"/>
<dbReference type="Pfam" id="PF00589">
    <property type="entry name" value="Phage_integrase"/>
    <property type="match status" value="1"/>
</dbReference>
<evidence type="ECO:0000256" key="3">
    <source>
        <dbReference type="ARBA" id="ARBA00023125"/>
    </source>
</evidence>
<protein>
    <submittedName>
        <fullName evidence="6">Tyrosine-type recombinase/integrase</fullName>
    </submittedName>
</protein>
<name>A0ABW0MGA8_9BURK</name>
<evidence type="ECO:0000259" key="5">
    <source>
        <dbReference type="PROSITE" id="PS51898"/>
    </source>
</evidence>
<keyword evidence="3" id="KW-0238">DNA-binding</keyword>
<dbReference type="RefSeq" id="WP_379751833.1">
    <property type="nucleotide sequence ID" value="NZ_JBHSMR010000005.1"/>
</dbReference>
<comment type="similarity">
    <text evidence="1">Belongs to the 'phage' integrase family.</text>
</comment>
<organism evidence="6 7">
    <name type="scientific">Massilia suwonensis</name>
    <dbReference type="NCBI Taxonomy" id="648895"/>
    <lineage>
        <taxon>Bacteria</taxon>
        <taxon>Pseudomonadati</taxon>
        <taxon>Pseudomonadota</taxon>
        <taxon>Betaproteobacteria</taxon>
        <taxon>Burkholderiales</taxon>
        <taxon>Oxalobacteraceae</taxon>
        <taxon>Telluria group</taxon>
        <taxon>Massilia</taxon>
    </lineage>
</organism>
<dbReference type="PANTHER" id="PTHR30349">
    <property type="entry name" value="PHAGE INTEGRASE-RELATED"/>
    <property type="match status" value="1"/>
</dbReference>
<evidence type="ECO:0000313" key="7">
    <source>
        <dbReference type="Proteomes" id="UP001596101"/>
    </source>
</evidence>
<accession>A0ABW0MGA8</accession>
<feature type="domain" description="Tyr recombinase" evidence="5">
    <location>
        <begin position="130"/>
        <end position="333"/>
    </location>
</feature>
<evidence type="ECO:0000313" key="6">
    <source>
        <dbReference type="EMBL" id="MFC5477199.1"/>
    </source>
</evidence>
<evidence type="ECO:0000256" key="2">
    <source>
        <dbReference type="ARBA" id="ARBA00022908"/>
    </source>
</evidence>
<sequence length="333" mass="37065">MKNLTPWDADPVKGFKEFVVTDAFSKTAQRLRADGTLKAMSKESAKTYVFMFANAVAWITEQGKTLTTVTAGDLVRFVSRVDGGKPVLNSKIGYRYLRLLERCYQHLGITPNPAKQAILATDRAELPKDDPGRALSPEQLQRFFDALPAEPPRGKRVVPFSGWNHRRDRAMQVVIARAGLTVSEAIGLLLHEVGNQVALDGSIDLTITPEEKHETSYEHIAPLPREGVVELLPWMDERRRMVKEVAMKGDFVFPANLEGAKMTKKTVYKQIKATFARAGLDTSRAGGRTLRNTFAKAQLDAGARPDELKDVLGLALERSAADYKFTRIKDDPK</sequence>
<dbReference type="PANTHER" id="PTHR30349:SF41">
    <property type="entry name" value="INTEGRASE_RECOMBINASE PROTEIN MJ0367-RELATED"/>
    <property type="match status" value="1"/>
</dbReference>
<dbReference type="InterPro" id="IPR013762">
    <property type="entry name" value="Integrase-like_cat_sf"/>
</dbReference>
<reference evidence="7" key="1">
    <citation type="journal article" date="2019" name="Int. J. Syst. Evol. Microbiol.">
        <title>The Global Catalogue of Microorganisms (GCM) 10K type strain sequencing project: providing services to taxonomists for standard genome sequencing and annotation.</title>
        <authorList>
            <consortium name="The Broad Institute Genomics Platform"/>
            <consortium name="The Broad Institute Genome Sequencing Center for Infectious Disease"/>
            <person name="Wu L."/>
            <person name="Ma J."/>
        </authorList>
    </citation>
    <scope>NUCLEOTIDE SEQUENCE [LARGE SCALE GENOMIC DNA]</scope>
    <source>
        <strain evidence="7">CCUG 43111</strain>
    </source>
</reference>
<dbReference type="PROSITE" id="PS51898">
    <property type="entry name" value="TYR_RECOMBINASE"/>
    <property type="match status" value="1"/>
</dbReference>
<dbReference type="Gene3D" id="1.10.443.10">
    <property type="entry name" value="Intergrase catalytic core"/>
    <property type="match status" value="1"/>
</dbReference>
<gene>
    <name evidence="6" type="ORF">ACFPQ5_03290</name>
</gene>
<dbReference type="InterPro" id="IPR002104">
    <property type="entry name" value="Integrase_catalytic"/>
</dbReference>
<comment type="caution">
    <text evidence="6">The sequence shown here is derived from an EMBL/GenBank/DDBJ whole genome shotgun (WGS) entry which is preliminary data.</text>
</comment>
<dbReference type="InterPro" id="IPR011010">
    <property type="entry name" value="DNA_brk_join_enz"/>
</dbReference>
<keyword evidence="2" id="KW-0229">DNA integration</keyword>
<dbReference type="EMBL" id="JBHSMR010000005">
    <property type="protein sequence ID" value="MFC5477199.1"/>
    <property type="molecule type" value="Genomic_DNA"/>
</dbReference>
<keyword evidence="4" id="KW-0233">DNA recombination</keyword>
<dbReference type="SUPFAM" id="SSF56349">
    <property type="entry name" value="DNA breaking-rejoining enzymes"/>
    <property type="match status" value="1"/>
</dbReference>
<evidence type="ECO:0000256" key="4">
    <source>
        <dbReference type="ARBA" id="ARBA00023172"/>
    </source>
</evidence>
<dbReference type="Proteomes" id="UP001596101">
    <property type="component" value="Unassembled WGS sequence"/>
</dbReference>
<evidence type="ECO:0000256" key="1">
    <source>
        <dbReference type="ARBA" id="ARBA00008857"/>
    </source>
</evidence>
<keyword evidence="7" id="KW-1185">Reference proteome</keyword>